<evidence type="ECO:0000256" key="1">
    <source>
        <dbReference type="ARBA" id="ARBA00004994"/>
    </source>
</evidence>
<evidence type="ECO:0000313" key="10">
    <source>
        <dbReference type="Proteomes" id="UP000320653"/>
    </source>
</evidence>
<evidence type="ECO:0000256" key="2">
    <source>
        <dbReference type="ARBA" id="ARBA00008730"/>
    </source>
</evidence>
<dbReference type="RefSeq" id="WP_145641403.1">
    <property type="nucleotide sequence ID" value="NZ_VIWP01000008.1"/>
</dbReference>
<dbReference type="UniPathway" id="UPA00028">
    <property type="reaction ID" value="UER00004"/>
</dbReference>
<reference evidence="9 10" key="1">
    <citation type="submission" date="2019-06" db="EMBL/GenBank/DDBJ databases">
        <title>Sorghum-associated microbial communities from plants grown in Nebraska, USA.</title>
        <authorList>
            <person name="Schachtman D."/>
        </authorList>
    </citation>
    <scope>NUCLEOTIDE SEQUENCE [LARGE SCALE GENOMIC DNA]</scope>
    <source>
        <strain evidence="9 10">1225</strain>
    </source>
</reference>
<keyword evidence="4" id="KW-0566">Pantothenate biosynthesis</keyword>
<dbReference type="InterPro" id="IPR036291">
    <property type="entry name" value="NAD(P)-bd_dom_sf"/>
</dbReference>
<dbReference type="GO" id="GO:0008677">
    <property type="term" value="F:2-dehydropantoate 2-reductase activity"/>
    <property type="evidence" value="ECO:0007669"/>
    <property type="project" value="UniProtKB-EC"/>
</dbReference>
<evidence type="ECO:0000313" key="9">
    <source>
        <dbReference type="EMBL" id="TWF49398.1"/>
    </source>
</evidence>
<dbReference type="InterPro" id="IPR008927">
    <property type="entry name" value="6-PGluconate_DH-like_C_sf"/>
</dbReference>
<organism evidence="9 10">
    <name type="scientific">Neorhizobium alkalisoli</name>
    <dbReference type="NCBI Taxonomy" id="528178"/>
    <lineage>
        <taxon>Bacteria</taxon>
        <taxon>Pseudomonadati</taxon>
        <taxon>Pseudomonadota</taxon>
        <taxon>Alphaproteobacteria</taxon>
        <taxon>Hyphomicrobiales</taxon>
        <taxon>Rhizobiaceae</taxon>
        <taxon>Rhizobium/Agrobacterium group</taxon>
        <taxon>Neorhizobium</taxon>
    </lineage>
</organism>
<comment type="similarity">
    <text evidence="2">Belongs to the lysopine/nopaline/octopine/opine/vitopine dehydrogenases family.</text>
</comment>
<dbReference type="PANTHER" id="PTHR38015">
    <property type="entry name" value="BLR6086 PROTEIN"/>
    <property type="match status" value="1"/>
</dbReference>
<feature type="domain" description="Opine dehydrogenase" evidence="7">
    <location>
        <begin position="181"/>
        <end position="323"/>
    </location>
</feature>
<evidence type="ECO:0000256" key="6">
    <source>
        <dbReference type="ARBA" id="ARBA00048793"/>
    </source>
</evidence>
<dbReference type="GO" id="GO:0015940">
    <property type="term" value="P:pantothenate biosynthetic process"/>
    <property type="evidence" value="ECO:0007669"/>
    <property type="project" value="UniProtKB-UniPathway"/>
</dbReference>
<name>A0A561QG91_9HYPH</name>
<accession>A0A561QG91</accession>
<evidence type="ECO:0000256" key="4">
    <source>
        <dbReference type="ARBA" id="ARBA00022655"/>
    </source>
</evidence>
<dbReference type="Gene3D" id="3.40.50.720">
    <property type="entry name" value="NAD(P)-binding Rossmann-like Domain"/>
    <property type="match status" value="1"/>
</dbReference>
<dbReference type="InterPro" id="IPR013332">
    <property type="entry name" value="KPR_N"/>
</dbReference>
<dbReference type="AlphaFoldDB" id="A0A561QG91"/>
<comment type="catalytic activity">
    <reaction evidence="6">
        <text>(R)-pantoate + NADP(+) = 2-dehydropantoate + NADPH + H(+)</text>
        <dbReference type="Rhea" id="RHEA:16233"/>
        <dbReference type="ChEBI" id="CHEBI:11561"/>
        <dbReference type="ChEBI" id="CHEBI:15378"/>
        <dbReference type="ChEBI" id="CHEBI:15980"/>
        <dbReference type="ChEBI" id="CHEBI:57783"/>
        <dbReference type="ChEBI" id="CHEBI:58349"/>
        <dbReference type="EC" id="1.1.1.169"/>
    </reaction>
</comment>
<dbReference type="SUPFAM" id="SSF51735">
    <property type="entry name" value="NAD(P)-binding Rossmann-fold domains"/>
    <property type="match status" value="1"/>
</dbReference>
<evidence type="ECO:0000256" key="5">
    <source>
        <dbReference type="ARBA" id="ARBA00023002"/>
    </source>
</evidence>
<comment type="pathway">
    <text evidence="1">Cofactor biosynthesis; (R)-pantothenate biosynthesis; (R)-pantoate from 3-methyl-2-oxobutanoate: step 2/2.</text>
</comment>
<dbReference type="Pfam" id="PF02317">
    <property type="entry name" value="Octopine_DH"/>
    <property type="match status" value="1"/>
</dbReference>
<dbReference type="Gene3D" id="1.10.1040.10">
    <property type="entry name" value="N-(1-d-carboxylethyl)-l-norvaline Dehydrogenase, domain 2"/>
    <property type="match status" value="1"/>
</dbReference>
<dbReference type="InterPro" id="IPR051729">
    <property type="entry name" value="Opine/Lysopine_DH"/>
</dbReference>
<evidence type="ECO:0000259" key="8">
    <source>
        <dbReference type="Pfam" id="PF02558"/>
    </source>
</evidence>
<dbReference type="Proteomes" id="UP000320653">
    <property type="component" value="Unassembled WGS sequence"/>
</dbReference>
<dbReference type="PANTHER" id="PTHR38015:SF1">
    <property type="entry name" value="OPINE DEHYDROGENASE DOMAIN-CONTAINING PROTEIN"/>
    <property type="match status" value="1"/>
</dbReference>
<comment type="caution">
    <text evidence="9">The sequence shown here is derived from an EMBL/GenBank/DDBJ whole genome shotgun (WGS) entry which is preliminary data.</text>
</comment>
<sequence>MKITVLGAGAIGKAYAAYLSSRGHLVTIWSPSGRALGRLSSGGVLSATGICEGEFQVTVASDAAAALAGADLLVVAVPANGHATVISAIAPHLKNGQTVIISAELSFSAVLMAQAIKARGLDVPVIAWATTVVTAKSSGADSVAVSLLRKRLDVASIPAGHVTAAAELCADVFGVAFDEKPSVMATALSNLNPPAHMAIALCNFTRMEKGEDWSSYGGITEGAGKLMEALDEERLALAASFGLSVRSVFDHYVHSFGVERGSVGQMAQTVAAARPHVKGPATLDTRFVTEDVPFGLYPLVELGRLAGVKMPLHESGVELFSALYGRNFRAENDILPQLRLEEMSRAQLLDLVG</sequence>
<gene>
    <name evidence="9" type="ORF">FHW37_10868</name>
</gene>
<evidence type="ECO:0000256" key="3">
    <source>
        <dbReference type="ARBA" id="ARBA00019465"/>
    </source>
</evidence>
<keyword evidence="10" id="KW-1185">Reference proteome</keyword>
<dbReference type="SUPFAM" id="SSF48179">
    <property type="entry name" value="6-phosphogluconate dehydrogenase C-terminal domain-like"/>
    <property type="match status" value="1"/>
</dbReference>
<dbReference type="Pfam" id="PF02558">
    <property type="entry name" value="ApbA"/>
    <property type="match status" value="1"/>
</dbReference>
<feature type="domain" description="Ketopantoate reductase N-terminal" evidence="8">
    <location>
        <begin position="3"/>
        <end position="101"/>
    </location>
</feature>
<dbReference type="InterPro" id="IPR013328">
    <property type="entry name" value="6PGD_dom2"/>
</dbReference>
<protein>
    <recommendedName>
        <fullName evidence="3">2-dehydropantoate 2-reductase</fullName>
    </recommendedName>
</protein>
<evidence type="ECO:0000259" key="7">
    <source>
        <dbReference type="Pfam" id="PF02317"/>
    </source>
</evidence>
<proteinExistence type="inferred from homology"/>
<dbReference type="InterPro" id="IPR003421">
    <property type="entry name" value="Opine_DH"/>
</dbReference>
<dbReference type="OrthoDB" id="6135265at2"/>
<dbReference type="EMBL" id="VIWP01000008">
    <property type="protein sequence ID" value="TWF49398.1"/>
    <property type="molecule type" value="Genomic_DNA"/>
</dbReference>
<keyword evidence="5" id="KW-0560">Oxidoreductase</keyword>